<dbReference type="OrthoDB" id="10061782at2759"/>
<comment type="similarity">
    <text evidence="1">Belongs to the methyltransferase superfamily.</text>
</comment>
<evidence type="ECO:0000313" key="4">
    <source>
        <dbReference type="Proteomes" id="UP000029665"/>
    </source>
</evidence>
<dbReference type="InterPro" id="IPR016584">
    <property type="entry name" value="MeTrfase_VrtF"/>
</dbReference>
<dbReference type="SUPFAM" id="SSF53335">
    <property type="entry name" value="S-adenosyl-L-methionine-dependent methyltransferases"/>
    <property type="match status" value="1"/>
</dbReference>
<feature type="domain" description="Methyltransferase type 12" evidence="2">
    <location>
        <begin position="55"/>
        <end position="161"/>
    </location>
</feature>
<dbReference type="GO" id="GO:0008168">
    <property type="term" value="F:methyltransferase activity"/>
    <property type="evidence" value="ECO:0007669"/>
    <property type="project" value="InterPro"/>
</dbReference>
<dbReference type="InterPro" id="IPR013217">
    <property type="entry name" value="Methyltransf_12"/>
</dbReference>
<dbReference type="InterPro" id="IPR029063">
    <property type="entry name" value="SAM-dependent_MTases_sf"/>
</dbReference>
<dbReference type="HOGENOM" id="CLU_046029_0_0_1"/>
<dbReference type="CDD" id="cd02440">
    <property type="entry name" value="AdoMet_MTases"/>
    <property type="match status" value="1"/>
</dbReference>
<dbReference type="AlphaFoldDB" id="A0A060SHS4"/>
<accession>A0A060SHS4</accession>
<name>A0A060SHS4_PYCCI</name>
<dbReference type="Gene3D" id="3.40.50.150">
    <property type="entry name" value="Vaccinia Virus protein VP39"/>
    <property type="match status" value="1"/>
</dbReference>
<sequence>MTTSIAPSASIYSQLALRFYDFVVLTVSNRFAWRCPTASVLLPFYQQHLRESANLEIGAGTGYYPAASSARLAKGVKVVTLLDLNPNTLAYARNRLANAGFKGDIECVHHDVFDPLPDTMRARYDSIALLYLFHCLPGTFPKKATDVFKAVVPALAPGGVVYGATILGWSAEHNGFGRRLMKLYNRKGIFGNAHDTLEGLREALEESFEESEVRIVGVVALFTARKPRM</sequence>
<evidence type="ECO:0000313" key="3">
    <source>
        <dbReference type="EMBL" id="CDO71978.1"/>
    </source>
</evidence>
<protein>
    <recommendedName>
        <fullName evidence="2">Methyltransferase type 12 domain-containing protein</fullName>
    </recommendedName>
</protein>
<keyword evidence="4" id="KW-1185">Reference proteome</keyword>
<proteinExistence type="inferred from homology"/>
<gene>
    <name evidence="3" type="ORF">BN946_scf184943.g12</name>
</gene>
<dbReference type="Pfam" id="PF08242">
    <property type="entry name" value="Methyltransf_12"/>
    <property type="match status" value="1"/>
</dbReference>
<comment type="caution">
    <text evidence="3">The sequence shown here is derived from an EMBL/GenBank/DDBJ whole genome shotgun (WGS) entry which is preliminary data.</text>
</comment>
<dbReference type="STRING" id="5643.A0A060SHS4"/>
<dbReference type="PIRSF" id="PIRSF011491">
    <property type="entry name" value="Mtase_YbcY_prd"/>
    <property type="match status" value="1"/>
</dbReference>
<reference evidence="3" key="1">
    <citation type="submission" date="2014-01" db="EMBL/GenBank/DDBJ databases">
        <title>The genome of the white-rot fungus Pycnoporus cinnabarinus: a basidiomycete model with a versatile arsenal for lignocellulosic biomass breakdown.</title>
        <authorList>
            <person name="Levasseur A."/>
            <person name="Lomascolo A."/>
            <person name="Ruiz-Duenas F.J."/>
            <person name="Uzan E."/>
            <person name="Piumi F."/>
            <person name="Kues U."/>
            <person name="Ram A.F.J."/>
            <person name="Murat C."/>
            <person name="Haon M."/>
            <person name="Benoit I."/>
            <person name="Arfi Y."/>
            <person name="Chevret D."/>
            <person name="Drula E."/>
            <person name="Kwon M.J."/>
            <person name="Gouret P."/>
            <person name="Lesage-Meessen L."/>
            <person name="Lombard V."/>
            <person name="Mariette J."/>
            <person name="Noirot C."/>
            <person name="Park J."/>
            <person name="Patyshakuliyeva A."/>
            <person name="Wieneger R.A.B."/>
            <person name="Wosten H.A.B."/>
            <person name="Martin F."/>
            <person name="Coutinho P.M."/>
            <person name="de Vries R."/>
            <person name="Martinez A.T."/>
            <person name="Klopp C."/>
            <person name="Pontarotti P."/>
            <person name="Henrissat B."/>
            <person name="Record E."/>
        </authorList>
    </citation>
    <scope>NUCLEOTIDE SEQUENCE [LARGE SCALE GENOMIC DNA]</scope>
    <source>
        <strain evidence="3">BRFM137</strain>
    </source>
</reference>
<evidence type="ECO:0000259" key="2">
    <source>
        <dbReference type="Pfam" id="PF08242"/>
    </source>
</evidence>
<dbReference type="EMBL" id="CCBP010000109">
    <property type="protein sequence ID" value="CDO71978.1"/>
    <property type="molecule type" value="Genomic_DNA"/>
</dbReference>
<dbReference type="Proteomes" id="UP000029665">
    <property type="component" value="Unassembled WGS sequence"/>
</dbReference>
<dbReference type="OMA" id="VETWVIG"/>
<organism evidence="3 4">
    <name type="scientific">Pycnoporus cinnabarinus</name>
    <name type="common">Cinnabar-red polypore</name>
    <name type="synonym">Trametes cinnabarina</name>
    <dbReference type="NCBI Taxonomy" id="5643"/>
    <lineage>
        <taxon>Eukaryota</taxon>
        <taxon>Fungi</taxon>
        <taxon>Dikarya</taxon>
        <taxon>Basidiomycota</taxon>
        <taxon>Agaricomycotina</taxon>
        <taxon>Agaricomycetes</taxon>
        <taxon>Polyporales</taxon>
        <taxon>Polyporaceae</taxon>
        <taxon>Trametes</taxon>
    </lineage>
</organism>
<evidence type="ECO:0000256" key="1">
    <source>
        <dbReference type="ARBA" id="ARBA00008361"/>
    </source>
</evidence>